<organism evidence="1 2">
    <name type="scientific">Datura stramonium</name>
    <name type="common">Jimsonweed</name>
    <name type="synonym">Common thornapple</name>
    <dbReference type="NCBI Taxonomy" id="4076"/>
    <lineage>
        <taxon>Eukaryota</taxon>
        <taxon>Viridiplantae</taxon>
        <taxon>Streptophyta</taxon>
        <taxon>Embryophyta</taxon>
        <taxon>Tracheophyta</taxon>
        <taxon>Spermatophyta</taxon>
        <taxon>Magnoliopsida</taxon>
        <taxon>eudicotyledons</taxon>
        <taxon>Gunneridae</taxon>
        <taxon>Pentapetalae</taxon>
        <taxon>asterids</taxon>
        <taxon>lamiids</taxon>
        <taxon>Solanales</taxon>
        <taxon>Solanaceae</taxon>
        <taxon>Solanoideae</taxon>
        <taxon>Datureae</taxon>
        <taxon>Datura</taxon>
    </lineage>
</organism>
<reference evidence="1 2" key="1">
    <citation type="journal article" date="2021" name="BMC Genomics">
        <title>Datura genome reveals duplications of psychoactive alkaloid biosynthetic genes and high mutation rate following tissue culture.</title>
        <authorList>
            <person name="Rajewski A."/>
            <person name="Carter-House D."/>
            <person name="Stajich J."/>
            <person name="Litt A."/>
        </authorList>
    </citation>
    <scope>NUCLEOTIDE SEQUENCE [LARGE SCALE GENOMIC DNA]</scope>
    <source>
        <strain evidence="1">AR-01</strain>
    </source>
</reference>
<dbReference type="Proteomes" id="UP000823775">
    <property type="component" value="Unassembled WGS sequence"/>
</dbReference>
<accession>A0ABS8Y8G1</accession>
<evidence type="ECO:0000313" key="1">
    <source>
        <dbReference type="EMBL" id="MCE5167522.1"/>
    </source>
</evidence>
<protein>
    <submittedName>
        <fullName evidence="1">Uncharacterized protein</fullName>
    </submittedName>
</protein>
<gene>
    <name evidence="1" type="ORF">HAX54_008205</name>
</gene>
<keyword evidence="2" id="KW-1185">Reference proteome</keyword>
<sequence length="87" mass="9612">MFSGGGKVRGDGGYGVFLVCWSRSEKREGGLRLWLLEVATGAAMERGEKKATGSFQAWADFGGFRFRCWWPEVRGARWCGGSVEGEE</sequence>
<evidence type="ECO:0000313" key="2">
    <source>
        <dbReference type="Proteomes" id="UP000823775"/>
    </source>
</evidence>
<comment type="caution">
    <text evidence="1">The sequence shown here is derived from an EMBL/GenBank/DDBJ whole genome shotgun (WGS) entry which is preliminary data.</text>
</comment>
<dbReference type="EMBL" id="JACEIK010142107">
    <property type="protein sequence ID" value="MCE5167522.1"/>
    <property type="molecule type" value="Genomic_DNA"/>
</dbReference>
<name>A0ABS8Y8G1_DATST</name>
<proteinExistence type="predicted"/>